<dbReference type="AlphaFoldDB" id="A0A7Y0S609"/>
<feature type="domain" description="HipA N-terminal subdomain 1" evidence="1">
    <location>
        <begin position="1"/>
        <end position="76"/>
    </location>
</feature>
<comment type="caution">
    <text evidence="2">The sequence shown here is derived from an EMBL/GenBank/DDBJ whole genome shotgun (WGS) entry which is preliminary data.</text>
</comment>
<organism evidence="2 3">
    <name type="scientific">Vibrio parahaemolyticus</name>
    <dbReference type="NCBI Taxonomy" id="670"/>
    <lineage>
        <taxon>Bacteria</taxon>
        <taxon>Pseudomonadati</taxon>
        <taxon>Pseudomonadota</taxon>
        <taxon>Gammaproteobacteria</taxon>
        <taxon>Vibrionales</taxon>
        <taxon>Vibrionaceae</taxon>
        <taxon>Vibrio</taxon>
    </lineage>
</organism>
<reference evidence="2 3" key="1">
    <citation type="submission" date="2020-04" db="EMBL/GenBank/DDBJ databases">
        <title>Whole-genome sequencing of Vibrio spp. from China reveals different genetic environments of blaCTX-M-14 among diverse lineages.</title>
        <authorList>
            <person name="Zheng Z."/>
            <person name="Ye L."/>
            <person name="Chen S."/>
        </authorList>
    </citation>
    <scope>NUCLEOTIDE SEQUENCE [LARGE SCALE GENOMIC DNA]</scope>
    <source>
        <strain evidence="2 3">Vb0574</strain>
    </source>
</reference>
<evidence type="ECO:0000259" key="1">
    <source>
        <dbReference type="Pfam" id="PF13657"/>
    </source>
</evidence>
<dbReference type="NCBIfam" id="TIGR03071">
    <property type="entry name" value="couple_hipA"/>
    <property type="match status" value="1"/>
</dbReference>
<proteinExistence type="predicted"/>
<gene>
    <name evidence="2" type="ORF">HKB21_14835</name>
</gene>
<protein>
    <submittedName>
        <fullName evidence="2">Type II toxin-antitoxin system HipA family toxin</fullName>
    </submittedName>
</protein>
<dbReference type="Pfam" id="PF13657">
    <property type="entry name" value="Couple_hipA"/>
    <property type="match status" value="1"/>
</dbReference>
<accession>A0A7Y0S609</accession>
<dbReference type="Proteomes" id="UP000555836">
    <property type="component" value="Unassembled WGS sequence"/>
</dbReference>
<name>A0A7Y0S609_VIBPH</name>
<dbReference type="InterPro" id="IPR017508">
    <property type="entry name" value="HipA_N1"/>
</dbReference>
<evidence type="ECO:0000313" key="3">
    <source>
        <dbReference type="Proteomes" id="UP000555836"/>
    </source>
</evidence>
<feature type="non-terminal residue" evidence="2">
    <location>
        <position position="77"/>
    </location>
</feature>
<evidence type="ECO:0000313" key="2">
    <source>
        <dbReference type="EMBL" id="NMU26892.1"/>
    </source>
</evidence>
<sequence length="77" mass="8827">IGHLTKTTDGSMQFCYDDNWLDKPNAYPISLSLPLQSQPHKGDPVANYFDNLLPDLTSTRKNIQRRYSTDSTNTFDF</sequence>
<feature type="non-terminal residue" evidence="2">
    <location>
        <position position="1"/>
    </location>
</feature>
<dbReference type="EMBL" id="JABCLD010001569">
    <property type="protein sequence ID" value="NMU26892.1"/>
    <property type="molecule type" value="Genomic_DNA"/>
</dbReference>